<evidence type="ECO:0000313" key="1">
    <source>
        <dbReference type="EMBL" id="PWR73027.1"/>
    </source>
</evidence>
<organism evidence="1 2">
    <name type="scientific">Methanospirillum lacunae</name>
    <dbReference type="NCBI Taxonomy" id="668570"/>
    <lineage>
        <taxon>Archaea</taxon>
        <taxon>Methanobacteriati</taxon>
        <taxon>Methanobacteriota</taxon>
        <taxon>Stenosarchaea group</taxon>
        <taxon>Methanomicrobia</taxon>
        <taxon>Methanomicrobiales</taxon>
        <taxon>Methanospirillaceae</taxon>
        <taxon>Methanospirillum</taxon>
    </lineage>
</organism>
<proteinExistence type="predicted"/>
<reference evidence="1 2" key="1">
    <citation type="submission" date="2018-05" db="EMBL/GenBank/DDBJ databases">
        <title>Draft genome of Methanospirillum lacunae Ki8-1.</title>
        <authorList>
            <person name="Dueholm M.S."/>
            <person name="Nielsen P.H."/>
            <person name="Bakmann L.F."/>
            <person name="Otzen D.E."/>
        </authorList>
    </citation>
    <scope>NUCLEOTIDE SEQUENCE [LARGE SCALE GENOMIC DNA]</scope>
    <source>
        <strain evidence="1 2">Ki8-1</strain>
    </source>
</reference>
<evidence type="ECO:0008006" key="3">
    <source>
        <dbReference type="Google" id="ProtNLM"/>
    </source>
</evidence>
<gene>
    <name evidence="1" type="ORF">DK846_05440</name>
</gene>
<dbReference type="Proteomes" id="UP000245657">
    <property type="component" value="Unassembled WGS sequence"/>
</dbReference>
<keyword evidence="2" id="KW-1185">Reference proteome</keyword>
<evidence type="ECO:0000313" key="2">
    <source>
        <dbReference type="Proteomes" id="UP000245657"/>
    </source>
</evidence>
<dbReference type="AlphaFoldDB" id="A0A2V2N9P4"/>
<comment type="caution">
    <text evidence="1">The sequence shown here is derived from an EMBL/GenBank/DDBJ whole genome shotgun (WGS) entry which is preliminary data.</text>
</comment>
<dbReference type="EMBL" id="QGMY01000004">
    <property type="protein sequence ID" value="PWR73027.1"/>
    <property type="molecule type" value="Genomic_DNA"/>
</dbReference>
<sequence>MPVELKESLDQYVTTNKCTSLSEAIIAILIEKLNPPIPGLCRTCNYQNPMEAKFCCQCGKKIPIIPEQK</sequence>
<accession>A0A2V2N9P4</accession>
<name>A0A2V2N9P4_9EURY</name>
<protein>
    <recommendedName>
        <fullName evidence="3">Zinc-ribbon domain-containing protein</fullName>
    </recommendedName>
</protein>